<organism evidence="3 4">
    <name type="scientific">Trifolium subterraneum</name>
    <name type="common">Subterranean clover</name>
    <dbReference type="NCBI Taxonomy" id="3900"/>
    <lineage>
        <taxon>Eukaryota</taxon>
        <taxon>Viridiplantae</taxon>
        <taxon>Streptophyta</taxon>
        <taxon>Embryophyta</taxon>
        <taxon>Tracheophyta</taxon>
        <taxon>Spermatophyta</taxon>
        <taxon>Magnoliopsida</taxon>
        <taxon>eudicotyledons</taxon>
        <taxon>Gunneridae</taxon>
        <taxon>Pentapetalae</taxon>
        <taxon>rosids</taxon>
        <taxon>fabids</taxon>
        <taxon>Fabales</taxon>
        <taxon>Fabaceae</taxon>
        <taxon>Papilionoideae</taxon>
        <taxon>50 kb inversion clade</taxon>
        <taxon>NPAAA clade</taxon>
        <taxon>Hologalegina</taxon>
        <taxon>IRL clade</taxon>
        <taxon>Trifolieae</taxon>
        <taxon>Trifolium</taxon>
    </lineage>
</organism>
<dbReference type="Pfam" id="PF03398">
    <property type="entry name" value="Ist1"/>
    <property type="match status" value="1"/>
</dbReference>
<evidence type="ECO:0000313" key="3">
    <source>
        <dbReference type="EMBL" id="GAU27170.1"/>
    </source>
</evidence>
<reference evidence="4" key="1">
    <citation type="journal article" date="2017" name="Front. Plant Sci.">
        <title>Climate Clever Clovers: New Paradigm to Reduce the Environmental Footprint of Ruminants by Breeding Low Methanogenic Forages Utilizing Haplotype Variation.</title>
        <authorList>
            <person name="Kaur P."/>
            <person name="Appels R."/>
            <person name="Bayer P.E."/>
            <person name="Keeble-Gagnere G."/>
            <person name="Wang J."/>
            <person name="Hirakawa H."/>
            <person name="Shirasawa K."/>
            <person name="Vercoe P."/>
            <person name="Stefanova K."/>
            <person name="Durmic Z."/>
            <person name="Nichols P."/>
            <person name="Revell C."/>
            <person name="Isobe S.N."/>
            <person name="Edwards D."/>
            <person name="Erskine W."/>
        </authorList>
    </citation>
    <scope>NUCLEOTIDE SEQUENCE [LARGE SCALE GENOMIC DNA]</scope>
    <source>
        <strain evidence="4">cv. Daliak</strain>
    </source>
</reference>
<proteinExistence type="inferred from homology"/>
<dbReference type="AlphaFoldDB" id="A0A2Z6MU02"/>
<dbReference type="GO" id="GO:0015031">
    <property type="term" value="P:protein transport"/>
    <property type="evidence" value="ECO:0007669"/>
    <property type="project" value="InterPro"/>
</dbReference>
<name>A0A2Z6MU02_TRISU</name>
<feature type="region of interest" description="Disordered" evidence="2">
    <location>
        <begin position="317"/>
        <end position="357"/>
    </location>
</feature>
<evidence type="ECO:0000313" key="4">
    <source>
        <dbReference type="Proteomes" id="UP000242715"/>
    </source>
</evidence>
<dbReference type="PANTHER" id="PTHR12161:SF44">
    <property type="entry name" value="REGULATOR OF VPS4 ACTIVITY IN THE MVB PATHWAY PROTEIN"/>
    <property type="match status" value="1"/>
</dbReference>
<dbReference type="Gene3D" id="1.20.1260.60">
    <property type="entry name" value="Vacuolar protein sorting-associated protein Ist1"/>
    <property type="match status" value="1"/>
</dbReference>
<dbReference type="InterPro" id="IPR042277">
    <property type="entry name" value="IST1-like"/>
</dbReference>
<accession>A0A2Z6MU02</accession>
<dbReference type="InterPro" id="IPR005061">
    <property type="entry name" value="Ist1"/>
</dbReference>
<dbReference type="EMBL" id="DF973347">
    <property type="protein sequence ID" value="GAU27170.1"/>
    <property type="molecule type" value="Genomic_DNA"/>
</dbReference>
<protein>
    <submittedName>
        <fullName evidence="3">Uncharacterized protein</fullName>
    </submittedName>
</protein>
<sequence length="551" mass="63594">MVRLSKIRECPNDLKEAISSLIFASARCGDIPELFVIRKLFGKRYGEKFATSAVELFPGNLVNKQLTENLSGKYVTEDLKYRMVDEIARDNNGLQQNVLAIEYYPDWQEVQLEENKGYRLVENDAQINASISESKVHPSDIQEIERDVKFVNSSPISKPYGDSSAIVSIVQKYPQYIMSYPMQKKVVEVDIPKLLSSVNSSLRNKDEKLALISSAEMVDYVDEIEECRFSLPKDGACKDEMLLKFNSSGLSRRRKTQFGCDKSHIDQDEQPSETLSTRSSRKNKRAPRKRSRRRSTSIESLGIVDTGYMIYYQKPCKSPSTHKYVSSRSSRKDKKKPMLHSFSEKSVQSRETKDSNQPGLFLAEEASLPQHSEQKFEPQMKEVSKFSVQPCLEQEFVADQIRSEDRTKREKFNQNIRGCSLDQPCYFCIYDDKDYLETQFMHDECYHCGPFFEVGNGNNETKEEIIVTSNVSNPRTNGSLTRVETEVPYLRAMTMPQERHRKGKDKMLRTFSCPYQHPNHVHPKLPDYDDIAAKFTALRREHLQIKDCSRK</sequence>
<dbReference type="Proteomes" id="UP000242715">
    <property type="component" value="Unassembled WGS sequence"/>
</dbReference>
<feature type="compositionally biased region" description="Basic residues" evidence="2">
    <location>
        <begin position="329"/>
        <end position="338"/>
    </location>
</feature>
<evidence type="ECO:0000256" key="2">
    <source>
        <dbReference type="SAM" id="MobiDB-lite"/>
    </source>
</evidence>
<dbReference type="OrthoDB" id="29853at2759"/>
<dbReference type="PANTHER" id="PTHR12161">
    <property type="entry name" value="IST1 FAMILY MEMBER"/>
    <property type="match status" value="1"/>
</dbReference>
<comment type="similarity">
    <text evidence="1">Belongs to the IST1 family.</text>
</comment>
<feature type="region of interest" description="Disordered" evidence="2">
    <location>
        <begin position="256"/>
        <end position="298"/>
    </location>
</feature>
<keyword evidence="4" id="KW-1185">Reference proteome</keyword>
<evidence type="ECO:0000256" key="1">
    <source>
        <dbReference type="ARBA" id="ARBA00005536"/>
    </source>
</evidence>
<gene>
    <name evidence="3" type="ORF">TSUD_104800</name>
</gene>
<feature type="compositionally biased region" description="Basic residues" evidence="2">
    <location>
        <begin position="279"/>
        <end position="295"/>
    </location>
</feature>